<sequence>MEGGGAKHSPSDVASLSRAPIQPVFYLYFIVFPWRKQTFDSSDLTIYLYNAWILFLYVNIIGGIWKVISVNTTTRGVILPTVLKPGWLYCDRCQTNAPPRSYHCQFCNICVLKRDHHCIYTGRCIGYHNYRYYLTLLGSCILLAVFTSGVSLSLAWDMLGEFSAYHLAGYIFPIFMFLFGIFNFYKTYVVLMSFVCTLFSLMLSGLAIWHIKHVLHNMTAHERWRGTQTYDLGLQENFRQIFGQNWRISWMCPLIPSPLPGDGVEFPTKDSYECPKDL</sequence>
<feature type="domain" description="Palmitoyltransferase DHHC" evidence="8">
    <location>
        <begin position="88"/>
        <end position="225"/>
    </location>
</feature>
<dbReference type="GO" id="GO:0016020">
    <property type="term" value="C:membrane"/>
    <property type="evidence" value="ECO:0007669"/>
    <property type="project" value="UniProtKB-SubCell"/>
</dbReference>
<protein>
    <recommendedName>
        <fullName evidence="7">Palmitoyltransferase</fullName>
        <ecNumber evidence="7">2.3.1.225</ecNumber>
    </recommendedName>
</protein>
<keyword evidence="6 7" id="KW-0012">Acyltransferase</keyword>
<name>A0A8B8D5Q2_CRAVI</name>
<dbReference type="PANTHER" id="PTHR12246">
    <property type="entry name" value="PALMITOYLTRANSFERASE ZDHHC16"/>
    <property type="match status" value="1"/>
</dbReference>
<evidence type="ECO:0000313" key="10">
    <source>
        <dbReference type="RefSeq" id="XP_022322859.1"/>
    </source>
</evidence>
<feature type="transmembrane region" description="Helical" evidence="7">
    <location>
        <begin position="46"/>
        <end position="65"/>
    </location>
</feature>
<evidence type="ECO:0000256" key="5">
    <source>
        <dbReference type="ARBA" id="ARBA00023136"/>
    </source>
</evidence>
<dbReference type="Proteomes" id="UP000694844">
    <property type="component" value="Chromosome 3"/>
</dbReference>
<dbReference type="OrthoDB" id="302728at2759"/>
<dbReference type="InterPro" id="IPR039859">
    <property type="entry name" value="PFA4/ZDH16/20/ERF2-like"/>
</dbReference>
<comment type="subcellular location">
    <subcellularLocation>
        <location evidence="1">Membrane</location>
        <topology evidence="1">Multi-pass membrane protein</topology>
    </subcellularLocation>
</comment>
<keyword evidence="9" id="KW-1185">Reference proteome</keyword>
<dbReference type="RefSeq" id="XP_022322859.1">
    <property type="nucleotide sequence ID" value="XM_022467151.1"/>
</dbReference>
<keyword evidence="4 7" id="KW-1133">Transmembrane helix</keyword>
<keyword evidence="3 7" id="KW-0812">Transmembrane</keyword>
<evidence type="ECO:0000259" key="8">
    <source>
        <dbReference type="Pfam" id="PF01529"/>
    </source>
</evidence>
<evidence type="ECO:0000256" key="3">
    <source>
        <dbReference type="ARBA" id="ARBA00022692"/>
    </source>
</evidence>
<dbReference type="InterPro" id="IPR001594">
    <property type="entry name" value="Palmitoyltrfase_DHHC"/>
</dbReference>
<keyword evidence="5 7" id="KW-0472">Membrane</keyword>
<evidence type="ECO:0000256" key="1">
    <source>
        <dbReference type="ARBA" id="ARBA00004141"/>
    </source>
</evidence>
<organism evidence="9 10">
    <name type="scientific">Crassostrea virginica</name>
    <name type="common">Eastern oyster</name>
    <dbReference type="NCBI Taxonomy" id="6565"/>
    <lineage>
        <taxon>Eukaryota</taxon>
        <taxon>Metazoa</taxon>
        <taxon>Spiralia</taxon>
        <taxon>Lophotrochozoa</taxon>
        <taxon>Mollusca</taxon>
        <taxon>Bivalvia</taxon>
        <taxon>Autobranchia</taxon>
        <taxon>Pteriomorphia</taxon>
        <taxon>Ostreida</taxon>
        <taxon>Ostreoidea</taxon>
        <taxon>Ostreidae</taxon>
        <taxon>Crassostrea</taxon>
    </lineage>
</organism>
<accession>A0A8B8D5Q2</accession>
<dbReference type="Pfam" id="PF01529">
    <property type="entry name" value="DHHC"/>
    <property type="match status" value="1"/>
</dbReference>
<evidence type="ECO:0000313" key="9">
    <source>
        <dbReference type="Proteomes" id="UP000694844"/>
    </source>
</evidence>
<proteinExistence type="inferred from homology"/>
<dbReference type="GeneID" id="111124299"/>
<gene>
    <name evidence="10" type="primary">LOC111124299</name>
</gene>
<keyword evidence="2 7" id="KW-0808">Transferase</keyword>
<feature type="transmembrane region" description="Helical" evidence="7">
    <location>
        <begin position="189"/>
        <end position="211"/>
    </location>
</feature>
<comment type="catalytic activity">
    <reaction evidence="7">
        <text>L-cysteinyl-[protein] + hexadecanoyl-CoA = S-hexadecanoyl-L-cysteinyl-[protein] + CoA</text>
        <dbReference type="Rhea" id="RHEA:36683"/>
        <dbReference type="Rhea" id="RHEA-COMP:10131"/>
        <dbReference type="Rhea" id="RHEA-COMP:11032"/>
        <dbReference type="ChEBI" id="CHEBI:29950"/>
        <dbReference type="ChEBI" id="CHEBI:57287"/>
        <dbReference type="ChEBI" id="CHEBI:57379"/>
        <dbReference type="ChEBI" id="CHEBI:74151"/>
        <dbReference type="EC" id="2.3.1.225"/>
    </reaction>
</comment>
<comment type="similarity">
    <text evidence="7">Belongs to the DHHC palmitoyltransferase family.</text>
</comment>
<evidence type="ECO:0000256" key="2">
    <source>
        <dbReference type="ARBA" id="ARBA00022679"/>
    </source>
</evidence>
<reference evidence="10" key="1">
    <citation type="submission" date="2025-08" db="UniProtKB">
        <authorList>
            <consortium name="RefSeq"/>
        </authorList>
    </citation>
    <scope>IDENTIFICATION</scope>
    <source>
        <tissue evidence="10">Whole sample</tissue>
    </source>
</reference>
<feature type="transmembrane region" description="Helical" evidence="7">
    <location>
        <begin position="132"/>
        <end position="156"/>
    </location>
</feature>
<feature type="transmembrane region" description="Helical" evidence="7">
    <location>
        <begin position="162"/>
        <end position="182"/>
    </location>
</feature>
<evidence type="ECO:0000256" key="4">
    <source>
        <dbReference type="ARBA" id="ARBA00022989"/>
    </source>
</evidence>
<dbReference type="KEGG" id="cvn:111124299"/>
<dbReference type="AlphaFoldDB" id="A0A8B8D5Q2"/>
<comment type="domain">
    <text evidence="7">The DHHC domain is required for palmitoyltransferase activity.</text>
</comment>
<evidence type="ECO:0000256" key="7">
    <source>
        <dbReference type="RuleBase" id="RU079119"/>
    </source>
</evidence>
<evidence type="ECO:0000256" key="6">
    <source>
        <dbReference type="ARBA" id="ARBA00023315"/>
    </source>
</evidence>
<dbReference type="GO" id="GO:0019706">
    <property type="term" value="F:protein-cysteine S-palmitoyltransferase activity"/>
    <property type="evidence" value="ECO:0007669"/>
    <property type="project" value="UniProtKB-EC"/>
</dbReference>
<dbReference type="EC" id="2.3.1.225" evidence="7"/>
<dbReference type="PROSITE" id="PS50216">
    <property type="entry name" value="DHHC"/>
    <property type="match status" value="1"/>
</dbReference>